<sequence length="68" mass="7011">MGRVGAAGAKGALDGAAPSPMTCGLGVGLGDVLGCYFAERRRFESPVTFAIHVRKSPGSTFEPWPSSQ</sequence>
<dbReference type="Proteomes" id="UP000181942">
    <property type="component" value="Unassembled WGS sequence"/>
</dbReference>
<accession>A0A1I2RC43</accession>
<organism evidence="2 3">
    <name type="scientific">Streptomyces mirabilis</name>
    <dbReference type="NCBI Taxonomy" id="68239"/>
    <lineage>
        <taxon>Bacteria</taxon>
        <taxon>Bacillati</taxon>
        <taxon>Actinomycetota</taxon>
        <taxon>Actinomycetes</taxon>
        <taxon>Kitasatosporales</taxon>
        <taxon>Streptomycetaceae</taxon>
        <taxon>Streptomyces</taxon>
    </lineage>
</organism>
<evidence type="ECO:0000256" key="1">
    <source>
        <dbReference type="SAM" id="MobiDB-lite"/>
    </source>
</evidence>
<dbReference type="AlphaFoldDB" id="A0A1I2RC43"/>
<proteinExistence type="predicted"/>
<protein>
    <submittedName>
        <fullName evidence="2">Uncharacterized protein</fullName>
    </submittedName>
</protein>
<reference evidence="2 3" key="1">
    <citation type="submission" date="2016-10" db="EMBL/GenBank/DDBJ databases">
        <authorList>
            <person name="de Groot N.N."/>
        </authorList>
    </citation>
    <scope>NUCLEOTIDE SEQUENCE [LARGE SCALE GENOMIC DNA]</scope>
    <source>
        <strain evidence="2 3">OK461</strain>
    </source>
</reference>
<evidence type="ECO:0000313" key="2">
    <source>
        <dbReference type="EMBL" id="SFG37623.1"/>
    </source>
</evidence>
<dbReference type="EMBL" id="FONR01000019">
    <property type="protein sequence ID" value="SFG37623.1"/>
    <property type="molecule type" value="Genomic_DNA"/>
</dbReference>
<feature type="compositionally biased region" description="Low complexity" evidence="1">
    <location>
        <begin position="1"/>
        <end position="17"/>
    </location>
</feature>
<evidence type="ECO:0000313" key="3">
    <source>
        <dbReference type="Proteomes" id="UP000181942"/>
    </source>
</evidence>
<feature type="region of interest" description="Disordered" evidence="1">
    <location>
        <begin position="1"/>
        <end position="20"/>
    </location>
</feature>
<name>A0A1I2RC43_9ACTN</name>
<gene>
    <name evidence="2" type="ORF">SAMN02787118_119167</name>
</gene>